<accession>A0A0W7WHM1</accession>
<comment type="caution">
    <text evidence="1">The sequence shown here is derived from an EMBL/GenBank/DDBJ whole genome shotgun (WGS) entry which is preliminary data.</text>
</comment>
<organism evidence="1 2">
    <name type="scientific">Pseudoponticoccus marisrubri</name>
    <dbReference type="NCBI Taxonomy" id="1685382"/>
    <lineage>
        <taxon>Bacteria</taxon>
        <taxon>Pseudomonadati</taxon>
        <taxon>Pseudomonadota</taxon>
        <taxon>Alphaproteobacteria</taxon>
        <taxon>Rhodobacterales</taxon>
        <taxon>Roseobacteraceae</taxon>
        <taxon>Pseudoponticoccus</taxon>
    </lineage>
</organism>
<dbReference type="CDD" id="cd21471">
    <property type="entry name" value="CrtC-like"/>
    <property type="match status" value="1"/>
</dbReference>
<evidence type="ECO:0000313" key="2">
    <source>
        <dbReference type="Proteomes" id="UP000054396"/>
    </source>
</evidence>
<keyword evidence="2" id="KW-1185">Reference proteome</keyword>
<dbReference type="SUPFAM" id="SSF159245">
    <property type="entry name" value="AttH-like"/>
    <property type="match status" value="1"/>
</dbReference>
<dbReference type="AlphaFoldDB" id="A0A0W7WHM1"/>
<dbReference type="Proteomes" id="UP000054396">
    <property type="component" value="Unassembled WGS sequence"/>
</dbReference>
<protein>
    <submittedName>
        <fullName evidence="1">Hydroxyneurosporene dehydrogenase</fullName>
    </submittedName>
</protein>
<gene>
    <name evidence="1" type="ORF">AVJ23_14825</name>
</gene>
<proteinExistence type="predicted"/>
<evidence type="ECO:0000313" key="1">
    <source>
        <dbReference type="EMBL" id="KUF10069.1"/>
    </source>
</evidence>
<name>A0A0W7WHM1_9RHOB</name>
<sequence>MSQDGRRAVSVIGFIGSVFSPWYRWSGRRDPENHVCLNVVTYGPGGKFCMTDRGRNALRQSAHSFTVGPSSMHWTGTQLDIHVDEVAAPPQIGRLRGRITLRPCALSGVELPLTPDGAHVWRPFAPVSRIEVDLGPGGQWQGHGYFDANFGTRALEADFDYWTWGRFPTPDGALCLYDATRRDGSTLAQAVQFDRTGAAEPAPLLPKARLRRSLWAVRRETRADAGHRPKQSLAMLDAPFYTRAAVTTRIDGHESLGVHEALDLRRFRSPLLMPMLAMRVPRRARWTHRD</sequence>
<dbReference type="EMBL" id="LPXO01000009">
    <property type="protein sequence ID" value="KUF10069.1"/>
    <property type="molecule type" value="Genomic_DNA"/>
</dbReference>
<dbReference type="STRING" id="1685382.AVJ23_14825"/>
<reference evidence="1 2" key="1">
    <citation type="submission" date="2015-12" db="EMBL/GenBank/DDBJ databases">
        <authorList>
            <person name="Shamseldin A."/>
            <person name="Moawad H."/>
            <person name="Abd El-Rahim W.M."/>
            <person name="Sadowsky M.J."/>
        </authorList>
    </citation>
    <scope>NUCLEOTIDE SEQUENCE [LARGE SCALE GENOMIC DNA]</scope>
    <source>
        <strain evidence="1 2">SJ5A-1</strain>
    </source>
</reference>
<dbReference type="RefSeq" id="WP_058863046.1">
    <property type="nucleotide sequence ID" value="NZ_LPXO01000009.1"/>
</dbReference>
<dbReference type="NCBIfam" id="NF045922">
    <property type="entry name" value="CarotHydtaseCrtCRhod"/>
    <property type="match status" value="1"/>
</dbReference>